<accession>A0ABM5YQ64</accession>
<reference evidence="2 3" key="1">
    <citation type="submission" date="2015-12" db="EMBL/GenBank/DDBJ databases">
        <title>Intraspecies pangenome expansion in the marine bacterium Alteromonas.</title>
        <authorList>
            <person name="Lopez-Perez M."/>
            <person name="Rodriguez-Valera F."/>
        </authorList>
    </citation>
    <scope>NUCLEOTIDE SEQUENCE [LARGE SCALE GENOMIC DNA]</scope>
    <source>
        <strain evidence="2 3">LMG 21861</strain>
        <plasmid evidence="2 3">pASTE61-200</plasmid>
    </source>
</reference>
<organism evidence="2 3">
    <name type="scientific">Alteromonas stellipolaris</name>
    <dbReference type="NCBI Taxonomy" id="233316"/>
    <lineage>
        <taxon>Bacteria</taxon>
        <taxon>Pseudomonadati</taxon>
        <taxon>Pseudomonadota</taxon>
        <taxon>Gammaproteobacteria</taxon>
        <taxon>Alteromonadales</taxon>
        <taxon>Alteromonadaceae</taxon>
        <taxon>Alteromonas/Salinimonas group</taxon>
        <taxon>Alteromonas</taxon>
    </lineage>
</organism>
<keyword evidence="1" id="KW-1133">Transmembrane helix</keyword>
<feature type="transmembrane region" description="Helical" evidence="1">
    <location>
        <begin position="20"/>
        <end position="40"/>
    </location>
</feature>
<geneLocation type="plasmid" evidence="2 3">
    <name>pASTE61-200</name>
</geneLocation>
<gene>
    <name evidence="2" type="ORF">AVL57_00655</name>
</gene>
<proteinExistence type="predicted"/>
<keyword evidence="2" id="KW-0614">Plasmid</keyword>
<evidence type="ECO:0000313" key="3">
    <source>
        <dbReference type="Proteomes" id="UP000056750"/>
    </source>
</evidence>
<protein>
    <submittedName>
        <fullName evidence="2">Uncharacterized protein</fullName>
    </submittedName>
</protein>
<sequence length="121" mass="13599">MPFYEGLKTLDYMSVVRTCTQASIGDGVISVLAYWSAVVIARSRDWIHQMAVTPALTYLATGLVITTFMEWLATDVLDRWQYAPNMPELPILGTGLLPILQWLILPPLILWFVRQLSVGTS</sequence>
<keyword evidence="1" id="KW-0812">Transmembrane</keyword>
<keyword evidence="1" id="KW-0472">Membrane</keyword>
<evidence type="ECO:0000256" key="1">
    <source>
        <dbReference type="SAM" id="Phobius"/>
    </source>
</evidence>
<keyword evidence="3" id="KW-1185">Reference proteome</keyword>
<dbReference type="EMBL" id="CP013927">
    <property type="protein sequence ID" value="AMJ76800.1"/>
    <property type="molecule type" value="Genomic_DNA"/>
</dbReference>
<feature type="transmembrane region" description="Helical" evidence="1">
    <location>
        <begin position="52"/>
        <end position="71"/>
    </location>
</feature>
<feature type="transmembrane region" description="Helical" evidence="1">
    <location>
        <begin position="91"/>
        <end position="113"/>
    </location>
</feature>
<evidence type="ECO:0000313" key="2">
    <source>
        <dbReference type="EMBL" id="AMJ76800.1"/>
    </source>
</evidence>
<dbReference type="Proteomes" id="UP000056750">
    <property type="component" value="Plasmid pASTE61-200"/>
</dbReference>
<name>A0ABM5YQ64_9ALTE</name>